<evidence type="ECO:0000313" key="1">
    <source>
        <dbReference type="EMBL" id="KPV51002.1"/>
    </source>
</evidence>
<proteinExistence type="predicted"/>
<dbReference type="Proteomes" id="UP000050509">
    <property type="component" value="Unassembled WGS sequence"/>
</dbReference>
<dbReference type="AlphaFoldDB" id="A0A0P9H9U9"/>
<dbReference type="EMBL" id="LJCR01001119">
    <property type="protein sequence ID" value="KPV51002.1"/>
    <property type="molecule type" value="Genomic_DNA"/>
</dbReference>
<reference evidence="1 2" key="1">
    <citation type="submission" date="2015-09" db="EMBL/GenBank/DDBJ databases">
        <title>Draft genome sequence of Kouleothrix aurantiaca JCM 19913.</title>
        <authorList>
            <person name="Hemp J."/>
        </authorList>
    </citation>
    <scope>NUCLEOTIDE SEQUENCE [LARGE SCALE GENOMIC DNA]</scope>
    <source>
        <strain evidence="1 2">COM-B</strain>
    </source>
</reference>
<comment type="caution">
    <text evidence="1">The sequence shown here is derived from an EMBL/GenBank/DDBJ whole genome shotgun (WGS) entry which is preliminary data.</text>
</comment>
<name>A0A0P9H9U9_9CHLR</name>
<gene>
    <name evidence="1" type="ORF">SE17_23705</name>
</gene>
<protein>
    <submittedName>
        <fullName evidence="1">Uncharacterized protein</fullName>
    </submittedName>
</protein>
<evidence type="ECO:0000313" key="2">
    <source>
        <dbReference type="Proteomes" id="UP000050509"/>
    </source>
</evidence>
<keyword evidence="2" id="KW-1185">Reference proteome</keyword>
<sequence>MPRTRRIRPIDLAADHATLMAIEALPGYTPFNPAVSTARLIELRDAAVAARQEEIRTQNSLRAKRALAKDAEAAFHSAVISAKTQVIAQFGDDSDVVAAMGMKRRSERRVAARTPKLPGGADS</sequence>
<accession>A0A0P9H9U9</accession>
<organism evidence="1 2">
    <name type="scientific">Kouleothrix aurantiaca</name>
    <dbReference type="NCBI Taxonomy" id="186479"/>
    <lineage>
        <taxon>Bacteria</taxon>
        <taxon>Bacillati</taxon>
        <taxon>Chloroflexota</taxon>
        <taxon>Chloroflexia</taxon>
        <taxon>Chloroflexales</taxon>
        <taxon>Roseiflexineae</taxon>
        <taxon>Roseiflexaceae</taxon>
        <taxon>Kouleothrix</taxon>
    </lineage>
</organism>